<dbReference type="InterPro" id="IPR024078">
    <property type="entry name" value="LmbE-like_dom_sf"/>
</dbReference>
<comment type="caution">
    <text evidence="1">The sequence shown here is derived from an EMBL/GenBank/DDBJ whole genome shotgun (WGS) entry which is preliminary data.</text>
</comment>
<dbReference type="EMBL" id="MQWD01000001">
    <property type="protein sequence ID" value="PAP77699.1"/>
    <property type="molecule type" value="Genomic_DNA"/>
</dbReference>
<dbReference type="PANTHER" id="PTHR12993:SF30">
    <property type="entry name" value="N-ACETYL-ALPHA-D-GLUCOSAMINYL L-MALATE DEACETYLASE 1"/>
    <property type="match status" value="1"/>
</dbReference>
<sequence length="215" mass="23808">MFGLDPALGRDEPLRLLLLGAHADDVEIGAGGTVLRLLDERPQTEVTYVVFSGRADRAAETRAAAAALLAGAARADVHVLAYRDGYFPFEAADIKGFAQATLEGVRPHLVLTHRRDDAHQDHRVIADLAWQTFRGAAIAQYEIPKWDGDLDRPNAYVALDDDVMMRKLSILEQHFPSQQAKGWYDAETFQGLARIRGVEAGVRYAEAFHCAKLVW</sequence>
<dbReference type="Proteomes" id="UP000216339">
    <property type="component" value="Unassembled WGS sequence"/>
</dbReference>
<dbReference type="InterPro" id="IPR003737">
    <property type="entry name" value="GlcNAc_PI_deacetylase-related"/>
</dbReference>
<dbReference type="GO" id="GO:0016811">
    <property type="term" value="F:hydrolase activity, acting on carbon-nitrogen (but not peptide) bonds, in linear amides"/>
    <property type="evidence" value="ECO:0007669"/>
    <property type="project" value="TreeGrafter"/>
</dbReference>
<gene>
    <name evidence="1" type="ORF">BSZ37_15235</name>
</gene>
<accession>A0A271J4U4</accession>
<dbReference type="PANTHER" id="PTHR12993">
    <property type="entry name" value="N-ACETYLGLUCOSAMINYL-PHOSPHATIDYLINOSITOL DE-N-ACETYLASE-RELATED"/>
    <property type="match status" value="1"/>
</dbReference>
<name>A0A271J4U4_9BACT</name>
<dbReference type="SUPFAM" id="SSF102588">
    <property type="entry name" value="LmbE-like"/>
    <property type="match status" value="1"/>
</dbReference>
<evidence type="ECO:0000313" key="2">
    <source>
        <dbReference type="Proteomes" id="UP000216339"/>
    </source>
</evidence>
<keyword evidence="2" id="KW-1185">Reference proteome</keyword>
<dbReference type="RefSeq" id="WP_095511367.1">
    <property type="nucleotide sequence ID" value="NZ_MQWD01000001.1"/>
</dbReference>
<dbReference type="OrthoDB" id="9790023at2"/>
<dbReference type="Pfam" id="PF02585">
    <property type="entry name" value="PIG-L"/>
    <property type="match status" value="1"/>
</dbReference>
<proteinExistence type="predicted"/>
<dbReference type="Gene3D" id="3.40.50.10320">
    <property type="entry name" value="LmbE-like"/>
    <property type="match status" value="1"/>
</dbReference>
<evidence type="ECO:0000313" key="1">
    <source>
        <dbReference type="EMBL" id="PAP77699.1"/>
    </source>
</evidence>
<dbReference type="AlphaFoldDB" id="A0A271J4U4"/>
<reference evidence="1 2" key="1">
    <citation type="submission" date="2016-11" db="EMBL/GenBank/DDBJ databases">
        <title>Study of marine rhodopsin-containing bacteria.</title>
        <authorList>
            <person name="Yoshizawa S."/>
            <person name="Kumagai Y."/>
            <person name="Kogure K."/>
        </authorList>
    </citation>
    <scope>NUCLEOTIDE SEQUENCE [LARGE SCALE GENOMIC DNA]</scope>
    <source>
        <strain evidence="1 2">SAORIC-28</strain>
    </source>
</reference>
<organism evidence="1 2">
    <name type="scientific">Rubrivirga marina</name>
    <dbReference type="NCBI Taxonomy" id="1196024"/>
    <lineage>
        <taxon>Bacteria</taxon>
        <taxon>Pseudomonadati</taxon>
        <taxon>Rhodothermota</taxon>
        <taxon>Rhodothermia</taxon>
        <taxon>Rhodothermales</taxon>
        <taxon>Rubricoccaceae</taxon>
        <taxon>Rubrivirga</taxon>
    </lineage>
</organism>
<protein>
    <submittedName>
        <fullName evidence="1">PIG-L domain-containing protein</fullName>
    </submittedName>
</protein>